<evidence type="ECO:0000256" key="1">
    <source>
        <dbReference type="SAM" id="SignalP"/>
    </source>
</evidence>
<protein>
    <submittedName>
        <fullName evidence="2">Trypsin-like peptidase domain-containing protein</fullName>
    </submittedName>
</protein>
<accession>A0ABX6P5P7</accession>
<reference evidence="2 3" key="2">
    <citation type="submission" date="2020-05" db="EMBL/GenBank/DDBJ databases">
        <authorList>
            <person name="Khan S.A."/>
            <person name="Jeon C.O."/>
            <person name="Chun B.H."/>
        </authorList>
    </citation>
    <scope>NUCLEOTIDE SEQUENCE [LARGE SCALE GENOMIC DNA]</scope>
    <source>
        <strain evidence="2 3">H242</strain>
    </source>
</reference>
<proteinExistence type="predicted"/>
<dbReference type="EMBL" id="CP053418">
    <property type="protein sequence ID" value="QJW85452.1"/>
    <property type="molecule type" value="Genomic_DNA"/>
</dbReference>
<name>A0ABX6P5P7_9BURK</name>
<reference evidence="2 3" key="1">
    <citation type="submission" date="2020-05" db="EMBL/GenBank/DDBJ databases">
        <title>Ramlibacter rhizophilus sp. nov., isolated from rhizosphere soil of national flower Mugunghwa from South Korea.</title>
        <authorList>
            <person name="Zheng-Fei Y."/>
            <person name="Huan T."/>
        </authorList>
    </citation>
    <scope>NUCLEOTIDE SEQUENCE [LARGE SCALE GENOMIC DNA]</scope>
    <source>
        <strain evidence="2 3">H242</strain>
    </source>
</reference>
<organism evidence="2 3">
    <name type="scientific">Ramlibacter terrae</name>
    <dbReference type="NCBI Taxonomy" id="2732511"/>
    <lineage>
        <taxon>Bacteria</taxon>
        <taxon>Pseudomonadati</taxon>
        <taxon>Pseudomonadota</taxon>
        <taxon>Betaproteobacteria</taxon>
        <taxon>Burkholderiales</taxon>
        <taxon>Comamonadaceae</taxon>
        <taxon>Ramlibacter</taxon>
    </lineage>
</organism>
<dbReference type="SUPFAM" id="SSF50494">
    <property type="entry name" value="Trypsin-like serine proteases"/>
    <property type="match status" value="1"/>
</dbReference>
<gene>
    <name evidence="2" type="ORF">HK414_25400</name>
</gene>
<keyword evidence="3" id="KW-1185">Reference proteome</keyword>
<dbReference type="Proteomes" id="UP000500826">
    <property type="component" value="Chromosome"/>
</dbReference>
<dbReference type="Pfam" id="PF13365">
    <property type="entry name" value="Trypsin_2"/>
    <property type="match status" value="1"/>
</dbReference>
<feature type="chain" id="PRO_5046523164" evidence="1">
    <location>
        <begin position="21"/>
        <end position="114"/>
    </location>
</feature>
<evidence type="ECO:0000313" key="2">
    <source>
        <dbReference type="EMBL" id="QJW85452.1"/>
    </source>
</evidence>
<evidence type="ECO:0000313" key="3">
    <source>
        <dbReference type="Proteomes" id="UP000500826"/>
    </source>
</evidence>
<feature type="signal peptide" evidence="1">
    <location>
        <begin position="1"/>
        <end position="20"/>
    </location>
</feature>
<dbReference type="Gene3D" id="2.40.10.10">
    <property type="entry name" value="Trypsin-like serine proteases"/>
    <property type="match status" value="1"/>
</dbReference>
<dbReference type="InterPro" id="IPR043504">
    <property type="entry name" value="Peptidase_S1_PA_chymotrypsin"/>
</dbReference>
<dbReference type="InterPro" id="IPR009003">
    <property type="entry name" value="Peptidase_S1_PA"/>
</dbReference>
<sequence length="114" mass="12145">MKRLAWPILPLAFLSGASQGTGVSALGFPITSNVQNTYGPNFTSRITGVSVFHEGYELYSANLGLEPGTSGGPVFNQKGQIVGVVYGGRELTNRAYFTPANVLAHFLNQLGIVR</sequence>
<keyword evidence="1" id="KW-0732">Signal</keyword>